<proteinExistence type="predicted"/>
<organism evidence="1 2">
    <name type="scientific">Haematococcus lacustris</name>
    <name type="common">Green alga</name>
    <name type="synonym">Haematococcus pluvialis</name>
    <dbReference type="NCBI Taxonomy" id="44745"/>
    <lineage>
        <taxon>Eukaryota</taxon>
        <taxon>Viridiplantae</taxon>
        <taxon>Chlorophyta</taxon>
        <taxon>core chlorophytes</taxon>
        <taxon>Chlorophyceae</taxon>
        <taxon>CS clade</taxon>
        <taxon>Chlamydomonadales</taxon>
        <taxon>Haematococcaceae</taxon>
        <taxon>Haematococcus</taxon>
    </lineage>
</organism>
<dbReference type="Proteomes" id="UP000485058">
    <property type="component" value="Unassembled WGS sequence"/>
</dbReference>
<feature type="non-terminal residue" evidence="1">
    <location>
        <position position="74"/>
    </location>
</feature>
<name>A0A6A0AJ13_HAELA</name>
<accession>A0A6A0AJ13</accession>
<evidence type="ECO:0000313" key="2">
    <source>
        <dbReference type="Proteomes" id="UP000485058"/>
    </source>
</evidence>
<sequence>MPPVLIRLAGACESRKCVGRCGKIEAWRRPKDEKRFGIGNQKGEYGIAHSVWNTSVREALRGCHVRVCCWHSAY</sequence>
<dbReference type="AlphaFoldDB" id="A0A6A0AJ13"/>
<protein>
    <submittedName>
        <fullName evidence="1">Uncharacterized protein</fullName>
    </submittedName>
</protein>
<comment type="caution">
    <text evidence="1">The sequence shown here is derived from an EMBL/GenBank/DDBJ whole genome shotgun (WGS) entry which is preliminary data.</text>
</comment>
<keyword evidence="2" id="KW-1185">Reference proteome</keyword>
<evidence type="ECO:0000313" key="1">
    <source>
        <dbReference type="EMBL" id="GFH32261.1"/>
    </source>
</evidence>
<reference evidence="1 2" key="1">
    <citation type="submission" date="2020-02" db="EMBL/GenBank/DDBJ databases">
        <title>Draft genome sequence of Haematococcus lacustris strain NIES-144.</title>
        <authorList>
            <person name="Morimoto D."/>
            <person name="Nakagawa S."/>
            <person name="Yoshida T."/>
            <person name="Sawayama S."/>
        </authorList>
    </citation>
    <scope>NUCLEOTIDE SEQUENCE [LARGE SCALE GENOMIC DNA]</scope>
    <source>
        <strain evidence="1 2">NIES-144</strain>
    </source>
</reference>
<gene>
    <name evidence="1" type="ORF">HaLaN_31451</name>
</gene>
<dbReference type="EMBL" id="BLLF01006445">
    <property type="protein sequence ID" value="GFH32261.1"/>
    <property type="molecule type" value="Genomic_DNA"/>
</dbReference>